<proteinExistence type="predicted"/>
<gene>
    <name evidence="2" type="ORF">METZ01_LOCUS245830</name>
</gene>
<protein>
    <submittedName>
        <fullName evidence="2">Uncharacterized protein</fullName>
    </submittedName>
</protein>
<dbReference type="EMBL" id="UINC01064373">
    <property type="protein sequence ID" value="SVB92976.1"/>
    <property type="molecule type" value="Genomic_DNA"/>
</dbReference>
<reference evidence="2" key="1">
    <citation type="submission" date="2018-05" db="EMBL/GenBank/DDBJ databases">
        <authorList>
            <person name="Lanie J.A."/>
            <person name="Ng W.-L."/>
            <person name="Kazmierczak K.M."/>
            <person name="Andrzejewski T.M."/>
            <person name="Davidsen T.M."/>
            <person name="Wayne K.J."/>
            <person name="Tettelin H."/>
            <person name="Glass J.I."/>
            <person name="Rusch D."/>
            <person name="Podicherti R."/>
            <person name="Tsui H.-C.T."/>
            <person name="Winkler M.E."/>
        </authorList>
    </citation>
    <scope>NUCLEOTIDE SEQUENCE</scope>
</reference>
<evidence type="ECO:0000256" key="1">
    <source>
        <dbReference type="SAM" id="MobiDB-lite"/>
    </source>
</evidence>
<accession>A0A382I055</accession>
<dbReference type="AlphaFoldDB" id="A0A382I055"/>
<organism evidence="2">
    <name type="scientific">marine metagenome</name>
    <dbReference type="NCBI Taxonomy" id="408172"/>
    <lineage>
        <taxon>unclassified sequences</taxon>
        <taxon>metagenomes</taxon>
        <taxon>ecological metagenomes</taxon>
    </lineage>
</organism>
<name>A0A382I055_9ZZZZ</name>
<evidence type="ECO:0000313" key="2">
    <source>
        <dbReference type="EMBL" id="SVB92976.1"/>
    </source>
</evidence>
<sequence>MTVGCAEFTSYAIGALGNITGDLVMKEIEEREKDNECKDSEDDKCGRSDR</sequence>
<feature type="region of interest" description="Disordered" evidence="1">
    <location>
        <begin position="30"/>
        <end position="50"/>
    </location>
</feature>